<dbReference type="InterPro" id="IPR039672">
    <property type="entry name" value="MFS_2"/>
</dbReference>
<dbReference type="Pfam" id="PF13347">
    <property type="entry name" value="MFS_2"/>
    <property type="match status" value="1"/>
</dbReference>
<dbReference type="PANTHER" id="PTHR11328:SF24">
    <property type="entry name" value="MAJOR FACILITATOR SUPERFAMILY (MFS) PROFILE DOMAIN-CONTAINING PROTEIN"/>
    <property type="match status" value="1"/>
</dbReference>
<evidence type="ECO:0000256" key="1">
    <source>
        <dbReference type="ARBA" id="ARBA00009617"/>
    </source>
</evidence>
<feature type="transmembrane region" description="Helical" evidence="2">
    <location>
        <begin position="226"/>
        <end position="248"/>
    </location>
</feature>
<protein>
    <submittedName>
        <fullName evidence="3">MFS transporter</fullName>
    </submittedName>
</protein>
<feature type="transmembrane region" description="Helical" evidence="2">
    <location>
        <begin position="311"/>
        <end position="337"/>
    </location>
</feature>
<name>A0A9D7I8W8_9RHOO</name>
<keyword evidence="2" id="KW-1133">Transmembrane helix</keyword>
<feature type="transmembrane region" description="Helical" evidence="2">
    <location>
        <begin position="152"/>
        <end position="171"/>
    </location>
</feature>
<feature type="transmembrane region" description="Helical" evidence="2">
    <location>
        <begin position="177"/>
        <end position="197"/>
    </location>
</feature>
<reference evidence="3" key="1">
    <citation type="submission" date="2020-10" db="EMBL/GenBank/DDBJ databases">
        <title>Connecting structure to function with the recovery of over 1000 high-quality activated sludge metagenome-assembled genomes encoding full-length rRNA genes using long-read sequencing.</title>
        <authorList>
            <person name="Singleton C.M."/>
            <person name="Petriglieri F."/>
            <person name="Kristensen J.M."/>
            <person name="Kirkegaard R.H."/>
            <person name="Michaelsen T.Y."/>
            <person name="Andersen M.H."/>
            <person name="Karst S.M."/>
            <person name="Dueholm M.S."/>
            <person name="Nielsen P.H."/>
            <person name="Albertsen M."/>
        </authorList>
    </citation>
    <scope>NUCLEOTIDE SEQUENCE</scope>
    <source>
        <strain evidence="3">EsbW_18-Q3-R4-48_MAXAC.044</strain>
    </source>
</reference>
<dbReference type="Gene3D" id="1.20.1250.20">
    <property type="entry name" value="MFS general substrate transporter like domains"/>
    <property type="match status" value="2"/>
</dbReference>
<evidence type="ECO:0000313" key="4">
    <source>
        <dbReference type="Proteomes" id="UP000886602"/>
    </source>
</evidence>
<dbReference type="GO" id="GO:0008643">
    <property type="term" value="P:carbohydrate transport"/>
    <property type="evidence" value="ECO:0007669"/>
    <property type="project" value="InterPro"/>
</dbReference>
<keyword evidence="2" id="KW-0812">Transmembrane</keyword>
<evidence type="ECO:0000256" key="2">
    <source>
        <dbReference type="SAM" id="Phobius"/>
    </source>
</evidence>
<dbReference type="GO" id="GO:0005886">
    <property type="term" value="C:plasma membrane"/>
    <property type="evidence" value="ECO:0007669"/>
    <property type="project" value="TreeGrafter"/>
</dbReference>
<dbReference type="AlphaFoldDB" id="A0A9D7I8W8"/>
<dbReference type="SUPFAM" id="SSF103473">
    <property type="entry name" value="MFS general substrate transporter"/>
    <property type="match status" value="1"/>
</dbReference>
<accession>A0A9D7I8W8</accession>
<dbReference type="PANTHER" id="PTHR11328">
    <property type="entry name" value="MAJOR FACILITATOR SUPERFAMILY DOMAIN-CONTAINING PROTEIN"/>
    <property type="match status" value="1"/>
</dbReference>
<feature type="transmembrane region" description="Helical" evidence="2">
    <location>
        <begin position="286"/>
        <end position="305"/>
    </location>
</feature>
<dbReference type="Proteomes" id="UP000886602">
    <property type="component" value="Unassembled WGS sequence"/>
</dbReference>
<feature type="transmembrane region" description="Helical" evidence="2">
    <location>
        <begin position="401"/>
        <end position="420"/>
    </location>
</feature>
<comment type="similarity">
    <text evidence="1">Belongs to the sodium:galactoside symporter (TC 2.A.2) family.</text>
</comment>
<feature type="transmembrane region" description="Helical" evidence="2">
    <location>
        <begin position="83"/>
        <end position="103"/>
    </location>
</feature>
<evidence type="ECO:0000313" key="3">
    <source>
        <dbReference type="EMBL" id="MBK7423542.1"/>
    </source>
</evidence>
<dbReference type="GO" id="GO:0015293">
    <property type="term" value="F:symporter activity"/>
    <property type="evidence" value="ECO:0007669"/>
    <property type="project" value="InterPro"/>
</dbReference>
<gene>
    <name evidence="3" type="ORF">IPJ48_10820</name>
</gene>
<proteinExistence type="inferred from homology"/>
<organism evidence="3 4">
    <name type="scientific">Candidatus Propionivibrio dominans</name>
    <dbReference type="NCBI Taxonomy" id="2954373"/>
    <lineage>
        <taxon>Bacteria</taxon>
        <taxon>Pseudomonadati</taxon>
        <taxon>Pseudomonadota</taxon>
        <taxon>Betaproteobacteria</taxon>
        <taxon>Rhodocyclales</taxon>
        <taxon>Rhodocyclaceae</taxon>
        <taxon>Propionivibrio</taxon>
    </lineage>
</organism>
<comment type="caution">
    <text evidence="3">The sequence shown here is derived from an EMBL/GenBank/DDBJ whole genome shotgun (WGS) entry which is preliminary data.</text>
</comment>
<dbReference type="InterPro" id="IPR036259">
    <property type="entry name" value="MFS_trans_sf"/>
</dbReference>
<feature type="transmembrane region" description="Helical" evidence="2">
    <location>
        <begin position="260"/>
        <end position="279"/>
    </location>
</feature>
<dbReference type="EMBL" id="JADJNC010000015">
    <property type="protein sequence ID" value="MBK7423542.1"/>
    <property type="molecule type" value="Genomic_DNA"/>
</dbReference>
<keyword evidence="2" id="KW-0472">Membrane</keyword>
<feature type="transmembrane region" description="Helical" evidence="2">
    <location>
        <begin position="358"/>
        <end position="381"/>
    </location>
</feature>
<feature type="transmembrane region" description="Helical" evidence="2">
    <location>
        <begin position="16"/>
        <end position="35"/>
    </location>
</feature>
<feature type="transmembrane region" description="Helical" evidence="2">
    <location>
        <begin position="109"/>
        <end position="131"/>
    </location>
</feature>
<sequence length="430" mass="45434">MSVLSRLAAPLPRRQVLAYGALGLPLAMAALPVYVHVPRLYAETAGMSLSLLGGLLLAARLADAGIDPLLGGWSDRTAKRQRLIMLALPLLAIGMLALLHPPLSGAPLWLMGSMLLTYFAFSLASVAYQAWGAELGRDSGERTRLTASREGFGLIGVVLAAALPGLISSHPAQGLSWLAWIFVPLLFIMALVTLLGAPASAQRIPAGGKLLGDLWRVLGNLRFRRLLAVFVVNGIAAALPATLVLFFVADVLQAEAWGGAFLALYFVSGIAFLPLWVSLSRRFGRVPAWVASMAVAIAAFSWAWLLGAGDVWAFAIICLLSGAALGADLTLPAALLADIAEGRVAGSDDEEENQSAQAGGYFGWWNLVAKLNLALAAGLSLPLLDLAGYRPGDFTATAGLSAVYCLLPLFFKTIAAVLAWRWRKILEPSS</sequence>